<evidence type="ECO:0008006" key="2">
    <source>
        <dbReference type="Google" id="ProtNLM"/>
    </source>
</evidence>
<accession>X1IJK3</accession>
<protein>
    <recommendedName>
        <fullName evidence="2">ArnR1-like winged helix-turn-helix domain-containing protein</fullName>
    </recommendedName>
</protein>
<name>X1IJK3_9ZZZZ</name>
<proteinExistence type="predicted"/>
<gene>
    <name evidence="1" type="ORF">S03H2_43324</name>
</gene>
<reference evidence="1" key="1">
    <citation type="journal article" date="2014" name="Front. Microbiol.">
        <title>High frequency of phylogenetically diverse reductive dehalogenase-homologous genes in deep subseafloor sedimentary metagenomes.</title>
        <authorList>
            <person name="Kawai M."/>
            <person name="Futagami T."/>
            <person name="Toyoda A."/>
            <person name="Takaki Y."/>
            <person name="Nishi S."/>
            <person name="Hori S."/>
            <person name="Arai W."/>
            <person name="Tsubouchi T."/>
            <person name="Morono Y."/>
            <person name="Uchiyama I."/>
            <person name="Ito T."/>
            <person name="Fujiyama A."/>
            <person name="Inagaki F."/>
            <person name="Takami H."/>
        </authorList>
    </citation>
    <scope>NUCLEOTIDE SEQUENCE</scope>
    <source>
        <strain evidence="1">Expedition CK06-06</strain>
    </source>
</reference>
<evidence type="ECO:0000313" key="1">
    <source>
        <dbReference type="EMBL" id="GAH69440.1"/>
    </source>
</evidence>
<dbReference type="EMBL" id="BARU01027016">
    <property type="protein sequence ID" value="GAH69440.1"/>
    <property type="molecule type" value="Genomic_DNA"/>
</dbReference>
<dbReference type="AlphaFoldDB" id="X1IJK3"/>
<sequence length="83" mass="9414">MSKGEESIQELKCLLGNMGVEIFFAIEKGAKDYESMKIFSGLPMACIKGRVPVLLELKLVKKNIEGYILTEKGWDFKEKIEND</sequence>
<comment type="caution">
    <text evidence="1">The sequence shown here is derived from an EMBL/GenBank/DDBJ whole genome shotgun (WGS) entry which is preliminary data.</text>
</comment>
<organism evidence="1">
    <name type="scientific">marine sediment metagenome</name>
    <dbReference type="NCBI Taxonomy" id="412755"/>
    <lineage>
        <taxon>unclassified sequences</taxon>
        <taxon>metagenomes</taxon>
        <taxon>ecological metagenomes</taxon>
    </lineage>
</organism>